<evidence type="ECO:0000256" key="3">
    <source>
        <dbReference type="ARBA" id="ARBA00023163"/>
    </source>
</evidence>
<protein>
    <submittedName>
        <fullName evidence="6">Transcriptional regulator, ArsR family</fullName>
    </submittedName>
</protein>
<dbReference type="CDD" id="cd00158">
    <property type="entry name" value="RHOD"/>
    <property type="match status" value="1"/>
</dbReference>
<dbReference type="STRING" id="349124.Hhal_0646"/>
<dbReference type="HOGENOM" id="CLU_108527_0_0_6"/>
<dbReference type="GO" id="GO:0003700">
    <property type="term" value="F:DNA-binding transcription factor activity"/>
    <property type="evidence" value="ECO:0007669"/>
    <property type="project" value="InterPro"/>
</dbReference>
<dbReference type="SMART" id="SM00418">
    <property type="entry name" value="HTH_ARSR"/>
    <property type="match status" value="1"/>
</dbReference>
<dbReference type="AlphaFoldDB" id="A1WUR7"/>
<sequence length="218" mass="24443">MAEPINQRKLLEQLAGIGKALGHAYRLELLELLAQRERNVDELTRLTGIPLASVSQHLQQLRRTGMISARKEGTRVYYTLADEQVTALLGMLREVAERNIAEVRRMTEQYSHDSEALDAIGSEELLERLRAGMVTLIDVRPPEEFAAGHLPGAINIPAEELEAHLDELPAGREIVAYCRGPYCALSIDAVRQLRTRGRQAYRLARGFPEWKAQGLPVQ</sequence>
<dbReference type="SMART" id="SM00450">
    <property type="entry name" value="RHOD"/>
    <property type="match status" value="1"/>
</dbReference>
<dbReference type="Pfam" id="PF00581">
    <property type="entry name" value="Rhodanese"/>
    <property type="match status" value="1"/>
</dbReference>
<evidence type="ECO:0000259" key="4">
    <source>
        <dbReference type="PROSITE" id="PS50206"/>
    </source>
</evidence>
<dbReference type="InterPro" id="IPR011991">
    <property type="entry name" value="ArsR-like_HTH"/>
</dbReference>
<dbReference type="Gene3D" id="1.10.10.10">
    <property type="entry name" value="Winged helix-like DNA-binding domain superfamily/Winged helix DNA-binding domain"/>
    <property type="match status" value="1"/>
</dbReference>
<dbReference type="KEGG" id="hha:Hhal_0646"/>
<reference evidence="6 7" key="2">
    <citation type="journal article" date="2013" name="Stand. Genomic Sci.">
        <title>Complete genome sequence of Halorhodospira halophila SL1.</title>
        <authorList>
            <person name="Challacombe J.F."/>
            <person name="Majid S."/>
            <person name="Deole R."/>
            <person name="Brettin T.S."/>
            <person name="Bruce D."/>
            <person name="Delano S.F."/>
            <person name="Detter J.C."/>
            <person name="Gleasner C.D."/>
            <person name="Han C.S."/>
            <person name="Misra M."/>
            <person name="Reitenga K.G."/>
            <person name="Mikhailova N."/>
            <person name="Woyke T."/>
            <person name="Pitluck S."/>
            <person name="Nolan M."/>
            <person name="Land M.L."/>
            <person name="Saunders E."/>
            <person name="Tapia R."/>
            <person name="Lapidus A."/>
            <person name="Ivanova N."/>
            <person name="Hoff W.D."/>
        </authorList>
    </citation>
    <scope>NUCLEOTIDE SEQUENCE [LARGE SCALE GENOMIC DNA]</scope>
    <source>
        <strain evidence="7">DSM 244 / SL1</strain>
    </source>
</reference>
<dbReference type="RefSeq" id="WP_011813452.1">
    <property type="nucleotide sequence ID" value="NC_008789.1"/>
</dbReference>
<name>A1WUR7_HALHL</name>
<dbReference type="PRINTS" id="PR00778">
    <property type="entry name" value="HTHARSR"/>
</dbReference>
<dbReference type="CDD" id="cd00090">
    <property type="entry name" value="HTH_ARSR"/>
    <property type="match status" value="1"/>
</dbReference>
<dbReference type="FunFam" id="3.40.250.10:FF:000039">
    <property type="entry name" value="ArsR family transcriptional regulator"/>
    <property type="match status" value="1"/>
</dbReference>
<dbReference type="Proteomes" id="UP000000647">
    <property type="component" value="Chromosome"/>
</dbReference>
<dbReference type="SUPFAM" id="SSF52821">
    <property type="entry name" value="Rhodanese/Cell cycle control phosphatase"/>
    <property type="match status" value="1"/>
</dbReference>
<proteinExistence type="predicted"/>
<dbReference type="PROSITE" id="PS50987">
    <property type="entry name" value="HTH_ARSR_2"/>
    <property type="match status" value="1"/>
</dbReference>
<dbReference type="InterPro" id="IPR001307">
    <property type="entry name" value="Thiosulphate_STrfase_CS"/>
</dbReference>
<dbReference type="NCBIfam" id="NF033788">
    <property type="entry name" value="HTH_metalloreg"/>
    <property type="match status" value="1"/>
</dbReference>
<dbReference type="InterPro" id="IPR036873">
    <property type="entry name" value="Rhodanese-like_dom_sf"/>
</dbReference>
<keyword evidence="3" id="KW-0804">Transcription</keyword>
<dbReference type="InterPro" id="IPR036390">
    <property type="entry name" value="WH_DNA-bd_sf"/>
</dbReference>
<dbReference type="PANTHER" id="PTHR43132:SF8">
    <property type="entry name" value="HTH-TYPE TRANSCRIPTIONAL REGULATOR KMTR"/>
    <property type="match status" value="1"/>
</dbReference>
<dbReference type="PROSITE" id="PS00380">
    <property type="entry name" value="RHODANESE_1"/>
    <property type="match status" value="1"/>
</dbReference>
<evidence type="ECO:0000256" key="1">
    <source>
        <dbReference type="ARBA" id="ARBA00023015"/>
    </source>
</evidence>
<keyword evidence="1" id="KW-0805">Transcription regulation</keyword>
<dbReference type="PROSITE" id="PS50206">
    <property type="entry name" value="RHODANESE_3"/>
    <property type="match status" value="1"/>
</dbReference>
<dbReference type="eggNOG" id="COG0640">
    <property type="taxonomic scope" value="Bacteria"/>
</dbReference>
<evidence type="ECO:0000313" key="7">
    <source>
        <dbReference type="Proteomes" id="UP000000647"/>
    </source>
</evidence>
<dbReference type="InterPro" id="IPR001763">
    <property type="entry name" value="Rhodanese-like_dom"/>
</dbReference>
<dbReference type="Gene3D" id="3.40.250.10">
    <property type="entry name" value="Rhodanese-like domain"/>
    <property type="match status" value="1"/>
</dbReference>
<dbReference type="EMBL" id="CP000544">
    <property type="protein sequence ID" value="ABM61429.1"/>
    <property type="molecule type" value="Genomic_DNA"/>
</dbReference>
<dbReference type="Pfam" id="PF01022">
    <property type="entry name" value="HTH_5"/>
    <property type="match status" value="1"/>
</dbReference>
<dbReference type="OrthoDB" id="9814704at2"/>
<gene>
    <name evidence="6" type="ordered locus">Hhal_0646</name>
</gene>
<dbReference type="PANTHER" id="PTHR43132">
    <property type="entry name" value="ARSENICAL RESISTANCE OPERON REPRESSOR ARSR-RELATED"/>
    <property type="match status" value="1"/>
</dbReference>
<accession>A1WUR7</accession>
<keyword evidence="7" id="KW-1185">Reference proteome</keyword>
<evidence type="ECO:0000313" key="6">
    <source>
        <dbReference type="EMBL" id="ABM61429.1"/>
    </source>
</evidence>
<reference evidence="7" key="1">
    <citation type="submission" date="2006-12" db="EMBL/GenBank/DDBJ databases">
        <title>Complete sequence of Halorhodospira halophila SL1.</title>
        <authorList>
            <consortium name="US DOE Joint Genome Institute"/>
            <person name="Copeland A."/>
            <person name="Lucas S."/>
            <person name="Lapidus A."/>
            <person name="Barry K."/>
            <person name="Detter J.C."/>
            <person name="Glavina del Rio T."/>
            <person name="Hammon N."/>
            <person name="Israni S."/>
            <person name="Dalin E."/>
            <person name="Tice H."/>
            <person name="Pitluck S."/>
            <person name="Saunders E."/>
            <person name="Brettin T."/>
            <person name="Bruce D."/>
            <person name="Han C."/>
            <person name="Tapia R."/>
            <person name="Schmutz J."/>
            <person name="Larimer F."/>
            <person name="Land M."/>
            <person name="Hauser L."/>
            <person name="Kyrpides N."/>
            <person name="Mikhailova N."/>
            <person name="Hoff W."/>
            <person name="Richardson P."/>
        </authorList>
    </citation>
    <scope>NUCLEOTIDE SEQUENCE [LARGE SCALE GENOMIC DNA]</scope>
    <source>
        <strain evidence="7">DSM 244 / SL1</strain>
    </source>
</reference>
<feature type="domain" description="HTH arsR-type" evidence="5">
    <location>
        <begin position="6"/>
        <end position="100"/>
    </location>
</feature>
<dbReference type="GO" id="GO:0003677">
    <property type="term" value="F:DNA binding"/>
    <property type="evidence" value="ECO:0007669"/>
    <property type="project" value="UniProtKB-KW"/>
</dbReference>
<organism evidence="6 7">
    <name type="scientific">Halorhodospira halophila (strain DSM 244 / SL1)</name>
    <name type="common">Ectothiorhodospira halophila (strain DSM 244 / SL1)</name>
    <dbReference type="NCBI Taxonomy" id="349124"/>
    <lineage>
        <taxon>Bacteria</taxon>
        <taxon>Pseudomonadati</taxon>
        <taxon>Pseudomonadota</taxon>
        <taxon>Gammaproteobacteria</taxon>
        <taxon>Chromatiales</taxon>
        <taxon>Ectothiorhodospiraceae</taxon>
        <taxon>Halorhodospira</taxon>
    </lineage>
</organism>
<dbReference type="InterPro" id="IPR051011">
    <property type="entry name" value="Metal_resp_trans_reg"/>
</dbReference>
<keyword evidence="2" id="KW-0238">DNA-binding</keyword>
<dbReference type="InterPro" id="IPR001845">
    <property type="entry name" value="HTH_ArsR_DNA-bd_dom"/>
</dbReference>
<feature type="domain" description="Rhodanese" evidence="4">
    <location>
        <begin position="130"/>
        <end position="218"/>
    </location>
</feature>
<dbReference type="GO" id="GO:0004792">
    <property type="term" value="F:thiosulfate-cyanide sulfurtransferase activity"/>
    <property type="evidence" value="ECO:0007669"/>
    <property type="project" value="InterPro"/>
</dbReference>
<evidence type="ECO:0000259" key="5">
    <source>
        <dbReference type="PROSITE" id="PS50987"/>
    </source>
</evidence>
<evidence type="ECO:0000256" key="2">
    <source>
        <dbReference type="ARBA" id="ARBA00023125"/>
    </source>
</evidence>
<dbReference type="SUPFAM" id="SSF46785">
    <property type="entry name" value="Winged helix' DNA-binding domain"/>
    <property type="match status" value="1"/>
</dbReference>
<dbReference type="eggNOG" id="COG0607">
    <property type="taxonomic scope" value="Bacteria"/>
</dbReference>
<dbReference type="InterPro" id="IPR036388">
    <property type="entry name" value="WH-like_DNA-bd_sf"/>
</dbReference>